<sequence>MQDLECTGIISYPNTVTIMKCSKLSVTRLVGLLKKMALLIERDANLWNAWILWEVLHQLVHVHHTSRVHVYPITQALPHLRFQVQFHPIMLPTLMVMLMPIPSSHGLKTSPLAHHQPLPRILTISSFTLVP</sequence>
<accession>A0A6N2N9H3</accession>
<proteinExistence type="predicted"/>
<dbReference type="EMBL" id="CAADRP010002152">
    <property type="protein sequence ID" value="VFU62530.1"/>
    <property type="molecule type" value="Genomic_DNA"/>
</dbReference>
<evidence type="ECO:0000313" key="1">
    <source>
        <dbReference type="EMBL" id="VFU62530.1"/>
    </source>
</evidence>
<reference evidence="1" key="1">
    <citation type="submission" date="2019-03" db="EMBL/GenBank/DDBJ databases">
        <authorList>
            <person name="Mank J."/>
            <person name="Almeida P."/>
        </authorList>
    </citation>
    <scope>NUCLEOTIDE SEQUENCE</scope>
    <source>
        <strain evidence="1">78183</strain>
    </source>
</reference>
<protein>
    <submittedName>
        <fullName evidence="1">Uncharacterized protein</fullName>
    </submittedName>
</protein>
<gene>
    <name evidence="1" type="ORF">SVIM_LOCUS473035</name>
</gene>
<dbReference type="AlphaFoldDB" id="A0A6N2N9H3"/>
<organism evidence="1">
    <name type="scientific">Salix viminalis</name>
    <name type="common">Common osier</name>
    <name type="synonym">Basket willow</name>
    <dbReference type="NCBI Taxonomy" id="40686"/>
    <lineage>
        <taxon>Eukaryota</taxon>
        <taxon>Viridiplantae</taxon>
        <taxon>Streptophyta</taxon>
        <taxon>Embryophyta</taxon>
        <taxon>Tracheophyta</taxon>
        <taxon>Spermatophyta</taxon>
        <taxon>Magnoliopsida</taxon>
        <taxon>eudicotyledons</taxon>
        <taxon>Gunneridae</taxon>
        <taxon>Pentapetalae</taxon>
        <taxon>rosids</taxon>
        <taxon>fabids</taxon>
        <taxon>Malpighiales</taxon>
        <taxon>Salicaceae</taxon>
        <taxon>Saliceae</taxon>
        <taxon>Salix</taxon>
    </lineage>
</organism>
<name>A0A6N2N9H3_SALVM</name>